<feature type="transmembrane region" description="Helical" evidence="6">
    <location>
        <begin position="265"/>
        <end position="286"/>
    </location>
</feature>
<accession>A0A502FFW4</accession>
<feature type="transmembrane region" description="Helical" evidence="6">
    <location>
        <begin position="123"/>
        <end position="142"/>
    </location>
</feature>
<protein>
    <submittedName>
        <fullName evidence="8">EamA family transporter</fullName>
    </submittedName>
</protein>
<feature type="transmembrane region" description="Helical" evidence="6">
    <location>
        <begin position="180"/>
        <end position="203"/>
    </location>
</feature>
<keyword evidence="4 6" id="KW-1133">Transmembrane helix</keyword>
<dbReference type="InterPro" id="IPR000620">
    <property type="entry name" value="EamA_dom"/>
</dbReference>
<feature type="transmembrane region" description="Helical" evidence="6">
    <location>
        <begin position="239"/>
        <end position="259"/>
    </location>
</feature>
<feature type="transmembrane region" description="Helical" evidence="6">
    <location>
        <begin position="209"/>
        <end position="227"/>
    </location>
</feature>
<organism evidence="8 9">
    <name type="scientific">Sphingomonas glacialis</name>
    <dbReference type="NCBI Taxonomy" id="658225"/>
    <lineage>
        <taxon>Bacteria</taxon>
        <taxon>Pseudomonadati</taxon>
        <taxon>Pseudomonadota</taxon>
        <taxon>Alphaproteobacteria</taxon>
        <taxon>Sphingomonadales</taxon>
        <taxon>Sphingomonadaceae</taxon>
        <taxon>Sphingomonas</taxon>
    </lineage>
</organism>
<keyword evidence="5 6" id="KW-0472">Membrane</keyword>
<evidence type="ECO:0000256" key="2">
    <source>
        <dbReference type="ARBA" id="ARBA00007362"/>
    </source>
</evidence>
<sequence>MSATAARRYGAAGAVMPLLGSMISLCIGTSYAKTVFPVAGPAGMTALRLGLSMLLIVGLQRPWRWRLDRAESVAVLRYGGALGLMNLSFYEAVARLPLGVAIAIEFLGPLAVAILGSTRRIDLLWIACAAAGVAILVLPGPQAHALDLTGALFALGAAFFWALYIVWGRQATAVLRETQVVCLGLIVAALIAVPVGWATAGAVLLRPDVLGIGCIVALLCSALPYSLEMIALKRLPAHVFGLLVSLEPVIGALAAFAILGERLGVLQWLAIVAIMLASCGSTVSHVRDARAAPVLL</sequence>
<dbReference type="InterPro" id="IPR037185">
    <property type="entry name" value="EmrE-like"/>
</dbReference>
<dbReference type="GO" id="GO:0016020">
    <property type="term" value="C:membrane"/>
    <property type="evidence" value="ECO:0007669"/>
    <property type="project" value="UniProtKB-SubCell"/>
</dbReference>
<dbReference type="SUPFAM" id="SSF103481">
    <property type="entry name" value="Multidrug resistance efflux transporter EmrE"/>
    <property type="match status" value="2"/>
</dbReference>
<comment type="caution">
    <text evidence="8">The sequence shown here is derived from an EMBL/GenBank/DDBJ whole genome shotgun (WGS) entry which is preliminary data.</text>
</comment>
<evidence type="ECO:0000256" key="4">
    <source>
        <dbReference type="ARBA" id="ARBA00022989"/>
    </source>
</evidence>
<evidence type="ECO:0000259" key="7">
    <source>
        <dbReference type="Pfam" id="PF00892"/>
    </source>
</evidence>
<evidence type="ECO:0000256" key="5">
    <source>
        <dbReference type="ARBA" id="ARBA00023136"/>
    </source>
</evidence>
<feature type="transmembrane region" description="Helical" evidence="6">
    <location>
        <begin position="96"/>
        <end position="116"/>
    </location>
</feature>
<feature type="transmembrane region" description="Helical" evidence="6">
    <location>
        <begin position="38"/>
        <end position="59"/>
    </location>
</feature>
<comment type="similarity">
    <text evidence="2">Belongs to the EamA transporter family.</text>
</comment>
<reference evidence="8 9" key="1">
    <citation type="journal article" date="2019" name="Environ. Microbiol.">
        <title>Species interactions and distinct microbial communities in high Arctic permafrost affected cryosols are associated with the CH4 and CO2 gas fluxes.</title>
        <authorList>
            <person name="Altshuler I."/>
            <person name="Hamel J."/>
            <person name="Turney S."/>
            <person name="Magnuson E."/>
            <person name="Levesque R."/>
            <person name="Greer C."/>
            <person name="Whyte L.G."/>
        </authorList>
    </citation>
    <scope>NUCLEOTIDE SEQUENCE [LARGE SCALE GENOMIC DNA]</scope>
    <source>
        <strain evidence="8 9">E6.1</strain>
    </source>
</reference>
<evidence type="ECO:0000256" key="6">
    <source>
        <dbReference type="SAM" id="Phobius"/>
    </source>
</evidence>
<dbReference type="RefSeq" id="WP_140852250.1">
    <property type="nucleotide sequence ID" value="NZ_RCZC01000009.1"/>
</dbReference>
<dbReference type="Proteomes" id="UP000319931">
    <property type="component" value="Unassembled WGS sequence"/>
</dbReference>
<dbReference type="OrthoDB" id="9815120at2"/>
<dbReference type="Pfam" id="PF00892">
    <property type="entry name" value="EamA"/>
    <property type="match status" value="1"/>
</dbReference>
<evidence type="ECO:0000256" key="1">
    <source>
        <dbReference type="ARBA" id="ARBA00004141"/>
    </source>
</evidence>
<feature type="transmembrane region" description="Helical" evidence="6">
    <location>
        <begin position="12"/>
        <end position="32"/>
    </location>
</feature>
<dbReference type="AlphaFoldDB" id="A0A502FFW4"/>
<feature type="transmembrane region" description="Helical" evidence="6">
    <location>
        <begin position="148"/>
        <end position="168"/>
    </location>
</feature>
<dbReference type="InterPro" id="IPR050638">
    <property type="entry name" value="AA-Vitamin_Transporters"/>
</dbReference>
<evidence type="ECO:0000256" key="3">
    <source>
        <dbReference type="ARBA" id="ARBA00022692"/>
    </source>
</evidence>
<dbReference type="PANTHER" id="PTHR32322:SF2">
    <property type="entry name" value="EAMA DOMAIN-CONTAINING PROTEIN"/>
    <property type="match status" value="1"/>
</dbReference>
<dbReference type="EMBL" id="RCZC01000009">
    <property type="protein sequence ID" value="TPG48308.1"/>
    <property type="molecule type" value="Genomic_DNA"/>
</dbReference>
<evidence type="ECO:0000313" key="8">
    <source>
        <dbReference type="EMBL" id="TPG48308.1"/>
    </source>
</evidence>
<feature type="domain" description="EamA" evidence="7">
    <location>
        <begin position="149"/>
        <end position="279"/>
    </location>
</feature>
<proteinExistence type="inferred from homology"/>
<keyword evidence="3 6" id="KW-0812">Transmembrane</keyword>
<keyword evidence="9" id="KW-1185">Reference proteome</keyword>
<gene>
    <name evidence="8" type="ORF">EAH76_21135</name>
</gene>
<dbReference type="PANTHER" id="PTHR32322">
    <property type="entry name" value="INNER MEMBRANE TRANSPORTER"/>
    <property type="match status" value="1"/>
</dbReference>
<feature type="transmembrane region" description="Helical" evidence="6">
    <location>
        <begin position="71"/>
        <end position="90"/>
    </location>
</feature>
<comment type="subcellular location">
    <subcellularLocation>
        <location evidence="1">Membrane</location>
        <topology evidence="1">Multi-pass membrane protein</topology>
    </subcellularLocation>
</comment>
<name>A0A502FFW4_9SPHN</name>
<evidence type="ECO:0000313" key="9">
    <source>
        <dbReference type="Proteomes" id="UP000319931"/>
    </source>
</evidence>